<dbReference type="HOGENOM" id="CLU_026593_2_0_1"/>
<dbReference type="Proteomes" id="UP000012065">
    <property type="component" value="Unassembled WGS sequence"/>
</dbReference>
<comment type="caution">
    <text evidence="2">The sequence shown here is derived from an EMBL/GenBank/DDBJ whole genome shotgun (WGS) entry which is preliminary data.</text>
</comment>
<dbReference type="Pfam" id="PF02992">
    <property type="entry name" value="Transposase_21"/>
    <property type="match status" value="1"/>
</dbReference>
<feature type="compositionally biased region" description="Low complexity" evidence="1">
    <location>
        <begin position="414"/>
        <end position="426"/>
    </location>
</feature>
<gene>
    <name evidence="2" type="ORF">BN14_11305</name>
</gene>
<evidence type="ECO:0000256" key="1">
    <source>
        <dbReference type="SAM" id="MobiDB-lite"/>
    </source>
</evidence>
<evidence type="ECO:0000313" key="3">
    <source>
        <dbReference type="Proteomes" id="UP000012065"/>
    </source>
</evidence>
<organism evidence="2 3">
    <name type="scientific">Thanatephorus cucumeris (strain AG1-IB / isolate 7/3/14)</name>
    <name type="common">Lettuce bottom rot fungus</name>
    <name type="synonym">Rhizoctonia solani</name>
    <dbReference type="NCBI Taxonomy" id="1108050"/>
    <lineage>
        <taxon>Eukaryota</taxon>
        <taxon>Fungi</taxon>
        <taxon>Dikarya</taxon>
        <taxon>Basidiomycota</taxon>
        <taxon>Agaricomycotina</taxon>
        <taxon>Agaricomycetes</taxon>
        <taxon>Cantharellales</taxon>
        <taxon>Ceratobasidiaceae</taxon>
        <taxon>Rhizoctonia</taxon>
        <taxon>Rhizoctonia solani AG-1</taxon>
    </lineage>
</organism>
<accession>M5CAZ9</accession>
<feature type="region of interest" description="Disordered" evidence="1">
    <location>
        <begin position="403"/>
        <end position="426"/>
    </location>
</feature>
<dbReference type="AlphaFoldDB" id="M5CAZ9"/>
<reference evidence="2 3" key="1">
    <citation type="journal article" date="2013" name="J. Biotechnol.">
        <title>Establishment and interpretation of the genome sequence of the phytopathogenic fungus Rhizoctonia solani AG1-IB isolate 7/3/14.</title>
        <authorList>
            <person name="Wibberg D.W."/>
            <person name="Jelonek L.J."/>
            <person name="Rupp O.R."/>
            <person name="Hennig M.H."/>
            <person name="Eikmeyer F.E."/>
            <person name="Goesmann A.G."/>
            <person name="Hartmann A.H."/>
            <person name="Borriss R.B."/>
            <person name="Grosch R.G."/>
            <person name="Puehler A.P."/>
            <person name="Schlueter A.S."/>
        </authorList>
    </citation>
    <scope>NUCLEOTIDE SEQUENCE [LARGE SCALE GENOMIC DNA]</scope>
    <source>
        <strain evidence="3">AG1-IB / isolate 7/3/14</strain>
    </source>
</reference>
<evidence type="ECO:0000313" key="2">
    <source>
        <dbReference type="EMBL" id="CCO37153.1"/>
    </source>
</evidence>
<dbReference type="InterPro" id="IPR004242">
    <property type="entry name" value="Transposase_21"/>
</dbReference>
<dbReference type="EMBL" id="CAOJ01016830">
    <property type="protein sequence ID" value="CCO37153.1"/>
    <property type="molecule type" value="Genomic_DNA"/>
</dbReference>
<feature type="compositionally biased region" description="Polar residues" evidence="1">
    <location>
        <begin position="403"/>
        <end position="413"/>
    </location>
</feature>
<proteinExistence type="predicted"/>
<name>M5CAZ9_THACB</name>
<sequence length="426" mass="48247">MVKKLRYRLVAEEQYRPGVIQDVFDGAHYRRLQQTILDEATGYHFFDSPHDIPLGVSTDGLSLFKRRRHGQSTAWPIIIINYGLHPSIRVRLENVICVGVIPGPKQCKDLNSFFVPLIEELLELEAGIRIPMVSPVDENNDNPGPGDFYVSHIVLRAFLIILFGDIPAISKLLMMKGHNAVLYYVPLALPGNPPTPMPPNQLVLCTHPLFLTHYNAIEAAPTPVIRYQLMQAFGLNSRPVFSRLKSIDLANCAPYDAMHLLFKNLVPNMIRHWTGNFKGIRQGTEGYEIKLEDWEEIGKLTTKAAKTIPSAFVGTLPNIAQDGHLYKAEAYAFWFQYIAPILLEGRLQDKYYEHFLLMREIIILALQFELMPEHLDQLQHMIDTWIVQYQDIKNINSQPAHSQYMPLSTSPTTSGLLAPSGLPGLS</sequence>
<protein>
    <submittedName>
        <fullName evidence="2">Uncharacterized protein</fullName>
    </submittedName>
</protein>